<dbReference type="Proteomes" id="UP001172680">
    <property type="component" value="Unassembled WGS sequence"/>
</dbReference>
<comment type="caution">
    <text evidence="1">The sequence shown here is derived from an EMBL/GenBank/DDBJ whole genome shotgun (WGS) entry which is preliminary data.</text>
</comment>
<keyword evidence="2" id="KW-1185">Reference proteome</keyword>
<organism evidence="1 2">
    <name type="scientific">Coniosporium tulheliwenetii</name>
    <dbReference type="NCBI Taxonomy" id="3383036"/>
    <lineage>
        <taxon>Eukaryota</taxon>
        <taxon>Fungi</taxon>
        <taxon>Dikarya</taxon>
        <taxon>Ascomycota</taxon>
        <taxon>Pezizomycotina</taxon>
        <taxon>Dothideomycetes</taxon>
        <taxon>Dothideomycetes incertae sedis</taxon>
        <taxon>Coniosporium</taxon>
    </lineage>
</organism>
<accession>A0ACC2ZF04</accession>
<sequence length="383" mass="40499">MTRAFYGSNDFERFSRCSPLGSFGPYYNDRSLPMSISHSNRQDFRACPVSRQEQSPPQAPEQETGNNQPRRRIAVAVGLVVGSFETSSAHPVGPQGLTGHYGAYGTAPYHAMGTMHGLPNSYPAQAKLVGQYPMVAQRTVYPPTWSSNPYGEDSTVEFYGLQSSGYLPGQSTMAGLYGGHDGSNDARNYGLGSRPATNPSGVYLDQESAAAYSSTPSAFYNTPVTRQPTVTTESASPFGMTSLQSALTGRQLPMPTANRMQGSSMTDGLTARMLLSTQGAGLSDPNAAANYTRVAMAWNQEGVASNERQGSIVDISNGDVMAQSSSKSSSIPSSIPEANVMAYVPITSSPEHSPTTGPSLGYSSTASSMPAPLLSGSQQLFKA</sequence>
<protein>
    <submittedName>
        <fullName evidence="1">Uncharacterized protein</fullName>
    </submittedName>
</protein>
<evidence type="ECO:0000313" key="2">
    <source>
        <dbReference type="Proteomes" id="UP001172680"/>
    </source>
</evidence>
<name>A0ACC2ZF04_9PEZI</name>
<proteinExistence type="predicted"/>
<evidence type="ECO:0000313" key="1">
    <source>
        <dbReference type="EMBL" id="KAJ9646351.1"/>
    </source>
</evidence>
<gene>
    <name evidence="1" type="ORF">H2199_002400</name>
</gene>
<reference evidence="1" key="1">
    <citation type="submission" date="2022-10" db="EMBL/GenBank/DDBJ databases">
        <title>Culturing micro-colonial fungi from biological soil crusts in the Mojave desert and describing Neophaeococcomyces mojavensis, and introducing the new genera and species Taxawa tesnikishii.</title>
        <authorList>
            <person name="Kurbessoian T."/>
            <person name="Stajich J.E."/>
        </authorList>
    </citation>
    <scope>NUCLEOTIDE SEQUENCE</scope>
    <source>
        <strain evidence="1">JES_115</strain>
    </source>
</reference>
<dbReference type="EMBL" id="JAPDRP010000006">
    <property type="protein sequence ID" value="KAJ9646351.1"/>
    <property type="molecule type" value="Genomic_DNA"/>
</dbReference>